<dbReference type="GeneID" id="29003059"/>
<gene>
    <name evidence="1" type="ORF">PHYBLDRAFT_69705</name>
</gene>
<reference evidence="2" key="1">
    <citation type="submission" date="2015-06" db="EMBL/GenBank/DDBJ databases">
        <title>Expansion of signal transduction pathways in fungi by whole-genome duplication.</title>
        <authorList>
            <consortium name="DOE Joint Genome Institute"/>
            <person name="Corrochano L.M."/>
            <person name="Kuo A."/>
            <person name="Marcet-Houben M."/>
            <person name="Polaino S."/>
            <person name="Salamov A."/>
            <person name="Villalobos J.M."/>
            <person name="Alvarez M.I."/>
            <person name="Avalos J."/>
            <person name="Benito E.P."/>
            <person name="Benoit I."/>
            <person name="Burger G."/>
            <person name="Camino L.P."/>
            <person name="Canovas D."/>
            <person name="Cerda-Olmedo E."/>
            <person name="Cheng J.-F."/>
            <person name="Dominguez A."/>
            <person name="Elias M."/>
            <person name="Eslava A.P."/>
            <person name="Glaser F."/>
            <person name="Grimwood J."/>
            <person name="Gutierrez G."/>
            <person name="Heitman J."/>
            <person name="Henrissat B."/>
            <person name="Iturriaga E.A."/>
            <person name="Lang B.F."/>
            <person name="Lavin J.L."/>
            <person name="Lee S."/>
            <person name="Li W."/>
            <person name="Lindquist E."/>
            <person name="Lopez-Garcia S."/>
            <person name="Luque E.M."/>
            <person name="Marcos A.T."/>
            <person name="Martin J."/>
            <person name="McCluskey K."/>
            <person name="Medina H.R."/>
            <person name="Miralles-Duran A."/>
            <person name="Miyazaki A."/>
            <person name="Munoz-Torres E."/>
            <person name="Oguiza J.A."/>
            <person name="Ohm R."/>
            <person name="Olmedo M."/>
            <person name="Orejas M."/>
            <person name="Ortiz-Castellanos L."/>
            <person name="Pisabarro A.G."/>
            <person name="Rodriguez-Romero J."/>
            <person name="Ruiz-Herrera J."/>
            <person name="Ruiz-Vazquez R."/>
            <person name="Sanz C."/>
            <person name="Schackwitz W."/>
            <person name="Schmutz J."/>
            <person name="Shahriari M."/>
            <person name="Shelest E."/>
            <person name="Silva-Franco F."/>
            <person name="Soanes D."/>
            <person name="Syed K."/>
            <person name="Tagua V.G."/>
            <person name="Talbot N.J."/>
            <person name="Thon M."/>
            <person name="De vries R.P."/>
            <person name="Wiebenga A."/>
            <person name="Yadav J.S."/>
            <person name="Braun E.L."/>
            <person name="Baker S."/>
            <person name="Garre V."/>
            <person name="Horwitz B."/>
            <person name="Torres-Martinez S."/>
            <person name="Idnurm A."/>
            <person name="Herrera-Estrella A."/>
            <person name="Gabaldon T."/>
            <person name="Grigoriev I.V."/>
        </authorList>
    </citation>
    <scope>NUCLEOTIDE SEQUENCE [LARGE SCALE GENOMIC DNA]</scope>
    <source>
        <strain evidence="2">NRRL 1555(-)</strain>
    </source>
</reference>
<proteinExistence type="predicted"/>
<dbReference type="VEuPathDB" id="FungiDB:PHYBLDRAFT_69705"/>
<name>A0A167PQB2_PHYB8</name>
<keyword evidence="2" id="KW-1185">Reference proteome</keyword>
<dbReference type="InParanoid" id="A0A167PQB2"/>
<sequence>MILVKDFCDRSEGAAATGKRTCSLESVKCLNIIKGNMDSKKYIDFQYGTKLWFNWRFLAKSPFSSLVNALCASVQHDNVHYASASTLTVSTFPIIEILTHKQSRISKPIVGLLEWNAFAQTVSMYVP</sequence>
<evidence type="ECO:0000313" key="2">
    <source>
        <dbReference type="Proteomes" id="UP000077315"/>
    </source>
</evidence>
<dbReference type="AlphaFoldDB" id="A0A167PQB2"/>
<accession>A0A167PQB2</accession>
<protein>
    <submittedName>
        <fullName evidence="1">Uncharacterized protein</fullName>
    </submittedName>
</protein>
<dbReference type="RefSeq" id="XP_018296389.1">
    <property type="nucleotide sequence ID" value="XM_018442153.1"/>
</dbReference>
<dbReference type="EMBL" id="KV440973">
    <property type="protein sequence ID" value="OAD78349.1"/>
    <property type="molecule type" value="Genomic_DNA"/>
</dbReference>
<dbReference type="Proteomes" id="UP000077315">
    <property type="component" value="Unassembled WGS sequence"/>
</dbReference>
<evidence type="ECO:0000313" key="1">
    <source>
        <dbReference type="EMBL" id="OAD78349.1"/>
    </source>
</evidence>
<organism evidence="1 2">
    <name type="scientific">Phycomyces blakesleeanus (strain ATCC 8743b / DSM 1359 / FGSC 10004 / NBRC 33097 / NRRL 1555)</name>
    <dbReference type="NCBI Taxonomy" id="763407"/>
    <lineage>
        <taxon>Eukaryota</taxon>
        <taxon>Fungi</taxon>
        <taxon>Fungi incertae sedis</taxon>
        <taxon>Mucoromycota</taxon>
        <taxon>Mucoromycotina</taxon>
        <taxon>Mucoromycetes</taxon>
        <taxon>Mucorales</taxon>
        <taxon>Phycomycetaceae</taxon>
        <taxon>Phycomyces</taxon>
    </lineage>
</organism>